<reference evidence="1 2" key="2">
    <citation type="submission" date="2018-11" db="EMBL/GenBank/DDBJ databases">
        <authorList>
            <consortium name="Pathogen Informatics"/>
        </authorList>
    </citation>
    <scope>NUCLEOTIDE SEQUENCE [LARGE SCALE GENOMIC DNA]</scope>
</reference>
<dbReference type="EMBL" id="UZAJ01007037">
    <property type="protein sequence ID" value="VDO48851.1"/>
    <property type="molecule type" value="Genomic_DNA"/>
</dbReference>
<accession>A0A183HHP6</accession>
<reference evidence="3" key="1">
    <citation type="submission" date="2016-06" db="UniProtKB">
        <authorList>
            <consortium name="WormBaseParasite"/>
        </authorList>
    </citation>
    <scope>IDENTIFICATION</scope>
</reference>
<dbReference type="Proteomes" id="UP000267606">
    <property type="component" value="Unassembled WGS sequence"/>
</dbReference>
<organism evidence="3">
    <name type="scientific">Onchocerca flexuosa</name>
    <dbReference type="NCBI Taxonomy" id="387005"/>
    <lineage>
        <taxon>Eukaryota</taxon>
        <taxon>Metazoa</taxon>
        <taxon>Ecdysozoa</taxon>
        <taxon>Nematoda</taxon>
        <taxon>Chromadorea</taxon>
        <taxon>Rhabditida</taxon>
        <taxon>Spirurina</taxon>
        <taxon>Spiruromorpha</taxon>
        <taxon>Filarioidea</taxon>
        <taxon>Onchocercidae</taxon>
        <taxon>Onchocerca</taxon>
    </lineage>
</organism>
<gene>
    <name evidence="1" type="ORF">OFLC_LOCUS7006</name>
</gene>
<protein>
    <submittedName>
        <fullName evidence="1 3">Uncharacterized protein</fullName>
    </submittedName>
</protein>
<evidence type="ECO:0000313" key="1">
    <source>
        <dbReference type="EMBL" id="VDO48851.1"/>
    </source>
</evidence>
<keyword evidence="2" id="KW-1185">Reference proteome</keyword>
<dbReference type="AlphaFoldDB" id="A0A183HHP6"/>
<name>A0A183HHP6_9BILA</name>
<evidence type="ECO:0000313" key="2">
    <source>
        <dbReference type="Proteomes" id="UP000267606"/>
    </source>
</evidence>
<dbReference type="WBParaSite" id="OFLC_0000700701-mRNA-1">
    <property type="protein sequence ID" value="OFLC_0000700701-mRNA-1"/>
    <property type="gene ID" value="OFLC_0000700701"/>
</dbReference>
<sequence length="130" mass="14627">MYLLRCCGLCDQPIETNPTLENQPEILDEPVIIESLPDVATLQLAQPSELSEKLALPSVPAIVPIPIPTHWEVSKKTSPMKVISSHHNAMDKTIIGKLIPSLFIYIFRFFCLESSPFPEHLLCAKFFLLK</sequence>
<evidence type="ECO:0000313" key="3">
    <source>
        <dbReference type="WBParaSite" id="OFLC_0000700701-mRNA-1"/>
    </source>
</evidence>
<proteinExistence type="predicted"/>